<keyword evidence="3" id="KW-0223">Dioxygenase</keyword>
<feature type="region of interest" description="Disordered" evidence="6">
    <location>
        <begin position="1"/>
        <end position="55"/>
    </location>
</feature>
<dbReference type="PRINTS" id="PR00457">
    <property type="entry name" value="ANPEROXIDASE"/>
</dbReference>
<dbReference type="SUPFAM" id="SSF48264">
    <property type="entry name" value="Cytochrome P450"/>
    <property type="match status" value="1"/>
</dbReference>
<dbReference type="InterPro" id="IPR050783">
    <property type="entry name" value="Oxylipin_biosynth_metab"/>
</dbReference>
<dbReference type="Pfam" id="PF00067">
    <property type="entry name" value="p450"/>
    <property type="match status" value="1"/>
</dbReference>
<evidence type="ECO:0000256" key="6">
    <source>
        <dbReference type="SAM" id="MobiDB-lite"/>
    </source>
</evidence>
<dbReference type="InterPro" id="IPR037120">
    <property type="entry name" value="Haem_peroxidase_sf_animal"/>
</dbReference>
<dbReference type="GO" id="GO:0051213">
    <property type="term" value="F:dioxygenase activity"/>
    <property type="evidence" value="ECO:0007669"/>
    <property type="project" value="UniProtKB-KW"/>
</dbReference>
<dbReference type="SUPFAM" id="SSF48113">
    <property type="entry name" value="Heme-dependent peroxidases"/>
    <property type="match status" value="1"/>
</dbReference>
<accession>A0A5N6JHZ4</accession>
<dbReference type="AlphaFoldDB" id="A0A5N6JHZ4"/>
<reference evidence="7 8" key="1">
    <citation type="submission" date="2019-04" db="EMBL/GenBank/DDBJ databases">
        <title>Fungal friends and foes A comparative genomics study of 23 Aspergillus species from section Flavi.</title>
        <authorList>
            <consortium name="DOE Joint Genome Institute"/>
            <person name="Kjaerbolling I."/>
            <person name="Vesth T.C."/>
            <person name="Frisvad J.C."/>
            <person name="Nybo J.L."/>
            <person name="Theobald S."/>
            <person name="Kildgaard S."/>
            <person name="Petersen T.I."/>
            <person name="Kuo A."/>
            <person name="Sato A."/>
            <person name="Lyhne E.K."/>
            <person name="Kogle M.E."/>
            <person name="Wiebenga A."/>
            <person name="Kun R.S."/>
            <person name="Lubbers R.J."/>
            <person name="Makela M.R."/>
            <person name="Barry K."/>
            <person name="Chovatia M."/>
            <person name="Clum A."/>
            <person name="Daum C."/>
            <person name="Haridas S."/>
            <person name="He G."/>
            <person name="LaButti K."/>
            <person name="Lipzen A."/>
            <person name="Mondo S."/>
            <person name="Pangilinan J."/>
            <person name="Riley R."/>
            <person name="Salamov A."/>
            <person name="Simmons B.A."/>
            <person name="Magnuson J.K."/>
            <person name="Henrissat B."/>
            <person name="Mortensen U.H."/>
            <person name="Larsen T.O."/>
            <person name="De vries R.P."/>
            <person name="Grigoriev I.V."/>
            <person name="Machida M."/>
            <person name="Baker S.E."/>
            <person name="Andersen M.R."/>
        </authorList>
    </citation>
    <scope>NUCLEOTIDE SEQUENCE [LARGE SCALE GENOMIC DNA]</scope>
    <source>
        <strain evidence="7 8">CBS 117635</strain>
    </source>
</reference>
<evidence type="ECO:0000256" key="3">
    <source>
        <dbReference type="ARBA" id="ARBA00022964"/>
    </source>
</evidence>
<dbReference type="Proteomes" id="UP000326289">
    <property type="component" value="Unassembled WGS sequence"/>
</dbReference>
<organism evidence="7 8">
    <name type="scientific">Aspergillus minisclerotigenes</name>
    <dbReference type="NCBI Taxonomy" id="656917"/>
    <lineage>
        <taxon>Eukaryota</taxon>
        <taxon>Fungi</taxon>
        <taxon>Dikarya</taxon>
        <taxon>Ascomycota</taxon>
        <taxon>Pezizomycotina</taxon>
        <taxon>Eurotiomycetes</taxon>
        <taxon>Eurotiomycetidae</taxon>
        <taxon>Eurotiales</taxon>
        <taxon>Aspergillaceae</taxon>
        <taxon>Aspergillus</taxon>
        <taxon>Aspergillus subgen. Circumdati</taxon>
    </lineage>
</organism>
<sequence length="1153" mass="130372">MKGVPNSAEASNSIPGSSLPSQRAHESLTHKQPTLDHPRKQSVQSISSEHGGMAENFSKITKVVQAARRPLPTETGDGTYIEPENGGSLWRDLRALGIKDANTLKDLIENKAGGLVKGSGQVVDDKTMLMERIIQLVAKLPTESRNRVKLTNMFLGELWDSLPHPPLSYVGDKYAYRSADGSYNNPTLPWLGAANTEYARTIEPLKVRPASLPDPGLIFDSLFARDTFKPHPNNVSSVFFTWASLIIHDIFQTGHPDENFNKTSSYLDLSILYGDNQEEQNMMRTFKDGKIKPDSFSEPRLHALPAACGVILVMLNRFHNHVVEQLAAINENGRFTKPPEPILDPVEARAAWAKYDNDLFQTGRLITCGLYINITLYDYLRTIVNLNRDNTTWTLDPRAHMEHDTVPTALGNQCSVEFNLAYRWHSTISRKDEAWTEQAYQAIVGKPGSEATVQDLMSGMRRLGANMPKDPSKREFAGLKRQSCGKFKDEELVDILTMAIDEVAGSFGARNVPKVLRSVEILGMEQARRWNVGSLNEFRKFFDLKPYQSFEEINSDPEVADQLRHLYEHPDNVELYPGIVAEEAKKPMIPGVGIAPGYTVSRAVLSDAVALVRGDRFYTKEYNSRNLTNWGYEEANYDLEINQGCVFYKLALRAFPQYFKQNSIFAHYPMTTPSANRDIMKMLGREEDFSWDRPSYTPPRTTLFDYANVRRILEDSSNFRVIWDEATGYVFGKGGYDFMLSGDSPFHANQRRIMKESLYRSQWHEAVKEFYLEITEQLLSEKSCRVGNVNQIDISRDVGNLAHVHFASNIFSLPLKTKEHPHGVLTEHEMFDVMSIIFTAIFFDVDPSKSFRLRHMARKAAETLGPLVEANVKAVSSASFLSTLIDGIRTNKNALSGYGVHMIRRLLDHGLDASEVTWSQILPTAVAMVPNQAQVFTQIIDYYLSDEGKEHLPNIQQLAKEDTPASDEMLLRYVMEAIRLNGIFGSYRKSHTNLTLDDKNKMVQIKPGDTVFVSFVDANRDPNVFPNPKKVDLNRPMESYIHYGVGPHTCLGGEASKVALTAMLRVVGRLKNLRRAPGPQGQLKKIPRDHGFYTYMRADETSLYAFPMRSDLSRKSLRAMFLDIGMIDTVWPFYHKIEITMAKSAIKKYYVSL</sequence>
<dbReference type="GO" id="GO:0006979">
    <property type="term" value="P:response to oxidative stress"/>
    <property type="evidence" value="ECO:0007669"/>
    <property type="project" value="InterPro"/>
</dbReference>
<evidence type="ECO:0000313" key="8">
    <source>
        <dbReference type="Proteomes" id="UP000326289"/>
    </source>
</evidence>
<dbReference type="PANTHER" id="PTHR11903">
    <property type="entry name" value="PROSTAGLANDIN G/H SYNTHASE"/>
    <property type="match status" value="1"/>
</dbReference>
<dbReference type="PANTHER" id="PTHR11903:SF13">
    <property type="entry name" value="LINOLEATE 10R-LIPOXYGENASE"/>
    <property type="match status" value="1"/>
</dbReference>
<dbReference type="InterPro" id="IPR010255">
    <property type="entry name" value="Haem_peroxidase_sf"/>
</dbReference>
<dbReference type="CDD" id="cd20612">
    <property type="entry name" value="CYP_LDS-like_C"/>
    <property type="match status" value="1"/>
</dbReference>
<dbReference type="GO" id="GO:0005506">
    <property type="term" value="F:iron ion binding"/>
    <property type="evidence" value="ECO:0007669"/>
    <property type="project" value="InterPro"/>
</dbReference>
<feature type="compositionally biased region" description="Polar residues" evidence="6">
    <location>
        <begin position="8"/>
        <end position="21"/>
    </location>
</feature>
<proteinExistence type="predicted"/>
<keyword evidence="2" id="KW-0479">Metal-binding</keyword>
<dbReference type="GO" id="GO:0004497">
    <property type="term" value="F:monooxygenase activity"/>
    <property type="evidence" value="ECO:0007669"/>
    <property type="project" value="InterPro"/>
</dbReference>
<gene>
    <name evidence="7" type="ORF">BDV30DRAFT_251594</name>
</gene>
<feature type="compositionally biased region" description="Basic and acidic residues" evidence="6">
    <location>
        <begin position="23"/>
        <end position="39"/>
    </location>
</feature>
<dbReference type="InterPro" id="IPR034812">
    <property type="entry name" value="Ppo-like_N"/>
</dbReference>
<dbReference type="InterPro" id="IPR036396">
    <property type="entry name" value="Cyt_P450_sf"/>
</dbReference>
<dbReference type="Gene3D" id="1.10.630.10">
    <property type="entry name" value="Cytochrome P450"/>
    <property type="match status" value="1"/>
</dbReference>
<dbReference type="GO" id="GO:0004601">
    <property type="term" value="F:peroxidase activity"/>
    <property type="evidence" value="ECO:0007669"/>
    <property type="project" value="UniProtKB-KW"/>
</dbReference>
<dbReference type="GO" id="GO:0016705">
    <property type="term" value="F:oxidoreductase activity, acting on paired donors, with incorporation or reduction of molecular oxygen"/>
    <property type="evidence" value="ECO:0007669"/>
    <property type="project" value="InterPro"/>
</dbReference>
<dbReference type="CDD" id="cd09817">
    <property type="entry name" value="linoleate_diol_synthase_like"/>
    <property type="match status" value="1"/>
</dbReference>
<keyword evidence="7" id="KW-0575">Peroxidase</keyword>
<evidence type="ECO:0000256" key="4">
    <source>
        <dbReference type="ARBA" id="ARBA00023002"/>
    </source>
</evidence>
<protein>
    <submittedName>
        <fullName evidence="7">Heme peroxidase</fullName>
    </submittedName>
</protein>
<evidence type="ECO:0000256" key="5">
    <source>
        <dbReference type="ARBA" id="ARBA00023004"/>
    </source>
</evidence>
<dbReference type="Pfam" id="PF03098">
    <property type="entry name" value="An_peroxidase"/>
    <property type="match status" value="1"/>
</dbReference>
<evidence type="ECO:0000256" key="1">
    <source>
        <dbReference type="ARBA" id="ARBA00011881"/>
    </source>
</evidence>
<comment type="subunit">
    <text evidence="1">Homotetramer.</text>
</comment>
<dbReference type="GO" id="GO:0020037">
    <property type="term" value="F:heme binding"/>
    <property type="evidence" value="ECO:0007669"/>
    <property type="project" value="InterPro"/>
</dbReference>
<dbReference type="InterPro" id="IPR001128">
    <property type="entry name" value="Cyt_P450"/>
</dbReference>
<dbReference type="PROSITE" id="PS50292">
    <property type="entry name" value="PEROXIDASE_3"/>
    <property type="match status" value="1"/>
</dbReference>
<keyword evidence="8" id="KW-1185">Reference proteome</keyword>
<evidence type="ECO:0000256" key="2">
    <source>
        <dbReference type="ARBA" id="ARBA00022723"/>
    </source>
</evidence>
<dbReference type="EMBL" id="ML732772">
    <property type="protein sequence ID" value="KAB8277393.1"/>
    <property type="molecule type" value="Genomic_DNA"/>
</dbReference>
<name>A0A5N6JHZ4_9EURO</name>
<keyword evidence="5" id="KW-0408">Iron</keyword>
<evidence type="ECO:0000313" key="7">
    <source>
        <dbReference type="EMBL" id="KAB8277393.1"/>
    </source>
</evidence>
<dbReference type="InterPro" id="IPR019791">
    <property type="entry name" value="Haem_peroxidase_animal"/>
</dbReference>
<dbReference type="GO" id="GO:0006631">
    <property type="term" value="P:fatty acid metabolic process"/>
    <property type="evidence" value="ECO:0007669"/>
    <property type="project" value="UniProtKB-ARBA"/>
</dbReference>
<dbReference type="Gene3D" id="1.10.640.10">
    <property type="entry name" value="Haem peroxidase domain superfamily, animal type"/>
    <property type="match status" value="1"/>
</dbReference>
<keyword evidence="4" id="KW-0560">Oxidoreductase</keyword>